<sequence length="118" mass="13537">MALTTNILDQTNGKPAANVLVELYLLMENSLQKELIHVSYTNEEGRTDEVLLTNEKIEVGEYELLFYIGDYFKEMKLETNGSTFLNMIPVRFGINDREANYHVRFDVSTGGYQVYLGD</sequence>
<keyword evidence="6 7" id="KW-0378">Hydrolase</keyword>
<dbReference type="Gene3D" id="2.60.40.180">
    <property type="entry name" value="Transthyretin/hydroxyisourate hydrolase domain"/>
    <property type="match status" value="1"/>
</dbReference>
<proteinExistence type="inferred from homology"/>
<dbReference type="GO" id="GO:0033971">
    <property type="term" value="F:hydroxyisourate hydrolase activity"/>
    <property type="evidence" value="ECO:0007669"/>
    <property type="project" value="UniProtKB-EC"/>
</dbReference>
<feature type="domain" description="Transthyretin/hydroxyisourate hydrolase" evidence="8">
    <location>
        <begin position="3"/>
        <end position="117"/>
    </location>
</feature>
<dbReference type="PANTHER" id="PTHR10395:SF7">
    <property type="entry name" value="5-HYDROXYISOURATE HYDROLASE"/>
    <property type="match status" value="1"/>
</dbReference>
<evidence type="ECO:0000313" key="9">
    <source>
        <dbReference type="EMBL" id="RKQ17610.1"/>
    </source>
</evidence>
<comment type="function">
    <text evidence="2">Catalyzes the hydrolysis of 5-hydroxyisourate (HIU) to 2-oxo-4-hydroxy-4-carboxy-5-ureidoimidazoline (OHCU).</text>
</comment>
<evidence type="ECO:0000256" key="4">
    <source>
        <dbReference type="ARBA" id="ARBA00011881"/>
    </source>
</evidence>
<dbReference type="SUPFAM" id="SSF49472">
    <property type="entry name" value="Transthyretin (synonym: prealbumin)"/>
    <property type="match status" value="1"/>
</dbReference>
<comment type="similarity">
    <text evidence="3 7">Belongs to the transthyretin family. 5-hydroxyisourate hydrolase subfamily.</text>
</comment>
<protein>
    <recommendedName>
        <fullName evidence="7">5-hydroxyisourate hydrolase</fullName>
        <shortName evidence="7">HIU hydrolase</shortName>
        <shortName evidence="7">HIUHase</shortName>
        <ecNumber evidence="7">3.5.2.17</ecNumber>
    </recommendedName>
</protein>
<keyword evidence="10" id="KW-1185">Reference proteome</keyword>
<organism evidence="9 10">
    <name type="scientific">Oceanobacillus bengalensis</name>
    <dbReference type="NCBI Taxonomy" id="1435466"/>
    <lineage>
        <taxon>Bacteria</taxon>
        <taxon>Bacillati</taxon>
        <taxon>Bacillota</taxon>
        <taxon>Bacilli</taxon>
        <taxon>Bacillales</taxon>
        <taxon>Bacillaceae</taxon>
        <taxon>Oceanobacillus</taxon>
    </lineage>
</organism>
<evidence type="ECO:0000259" key="8">
    <source>
        <dbReference type="Pfam" id="PF00576"/>
    </source>
</evidence>
<dbReference type="EC" id="3.5.2.17" evidence="7"/>
<accession>A0A494Z4Z4</accession>
<evidence type="ECO:0000256" key="5">
    <source>
        <dbReference type="ARBA" id="ARBA00022631"/>
    </source>
</evidence>
<dbReference type="PANTHER" id="PTHR10395">
    <property type="entry name" value="URICASE AND TRANSTHYRETIN-RELATED"/>
    <property type="match status" value="1"/>
</dbReference>
<dbReference type="GO" id="GO:0006144">
    <property type="term" value="P:purine nucleobase metabolic process"/>
    <property type="evidence" value="ECO:0007669"/>
    <property type="project" value="UniProtKB-KW"/>
</dbReference>
<comment type="catalytic activity">
    <reaction evidence="1 7">
        <text>5-hydroxyisourate + H2O = 5-hydroxy-2-oxo-4-ureido-2,5-dihydro-1H-imidazole-5-carboxylate + H(+)</text>
        <dbReference type="Rhea" id="RHEA:23736"/>
        <dbReference type="ChEBI" id="CHEBI:15377"/>
        <dbReference type="ChEBI" id="CHEBI:15378"/>
        <dbReference type="ChEBI" id="CHEBI:18072"/>
        <dbReference type="ChEBI" id="CHEBI:58639"/>
        <dbReference type="EC" id="3.5.2.17"/>
    </reaction>
</comment>
<evidence type="ECO:0000313" key="10">
    <source>
        <dbReference type="Proteomes" id="UP000281813"/>
    </source>
</evidence>
<dbReference type="RefSeq" id="WP_121128964.1">
    <property type="nucleotide sequence ID" value="NZ_JBHUFK010000001.1"/>
</dbReference>
<dbReference type="Proteomes" id="UP000281813">
    <property type="component" value="Unassembled WGS sequence"/>
</dbReference>
<keyword evidence="5 7" id="KW-0659">Purine metabolism</keyword>
<reference evidence="9 10" key="1">
    <citation type="journal article" date="2015" name="Antonie Van Leeuwenhoek">
        <title>Oceanobacillus bengalensis sp. nov., a bacterium isolated from seawater of the Bay of Bengal.</title>
        <authorList>
            <person name="Yongchang O."/>
            <person name="Xiang W."/>
            <person name="Wang G."/>
        </authorList>
    </citation>
    <scope>NUCLEOTIDE SEQUENCE [LARGE SCALE GENOMIC DNA]</scope>
    <source>
        <strain evidence="9 10">MCCC 1K00260</strain>
    </source>
</reference>
<dbReference type="NCBIfam" id="TIGR02962">
    <property type="entry name" value="hdxy_isourate"/>
    <property type="match status" value="1"/>
</dbReference>
<name>A0A494Z4Z4_9BACI</name>
<dbReference type="AlphaFoldDB" id="A0A494Z4Z4"/>
<dbReference type="InterPro" id="IPR036817">
    <property type="entry name" value="Transthyretin/HIU_hydrolase_sf"/>
</dbReference>
<comment type="subunit">
    <text evidence="4 7">Homotetramer.</text>
</comment>
<evidence type="ECO:0000256" key="1">
    <source>
        <dbReference type="ARBA" id="ARBA00001043"/>
    </source>
</evidence>
<dbReference type="Pfam" id="PF00576">
    <property type="entry name" value="Transthyretin"/>
    <property type="match status" value="1"/>
</dbReference>
<evidence type="ECO:0000256" key="2">
    <source>
        <dbReference type="ARBA" id="ARBA00002704"/>
    </source>
</evidence>
<dbReference type="EMBL" id="RBZO01000004">
    <property type="protein sequence ID" value="RKQ17610.1"/>
    <property type="molecule type" value="Genomic_DNA"/>
</dbReference>
<gene>
    <name evidence="9" type="primary">uraH</name>
    <name evidence="9" type="ORF">D8M05_04210</name>
</gene>
<evidence type="ECO:0000256" key="3">
    <source>
        <dbReference type="ARBA" id="ARBA00009850"/>
    </source>
</evidence>
<evidence type="ECO:0000256" key="6">
    <source>
        <dbReference type="ARBA" id="ARBA00022801"/>
    </source>
</evidence>
<comment type="caution">
    <text evidence="9">The sequence shown here is derived from an EMBL/GenBank/DDBJ whole genome shotgun (WGS) entry which is preliminary data.</text>
</comment>
<dbReference type="OrthoDB" id="9792386at2"/>
<dbReference type="InterPro" id="IPR023416">
    <property type="entry name" value="Transthyretin/HIU_hydrolase_d"/>
</dbReference>
<evidence type="ECO:0000256" key="7">
    <source>
        <dbReference type="RuleBase" id="RU361270"/>
    </source>
</evidence>
<dbReference type="InterPro" id="IPR014306">
    <property type="entry name" value="Hydroxyisourate_hydrolase"/>
</dbReference>